<dbReference type="OMA" id="FNDRLFC"/>
<dbReference type="InterPro" id="IPR010610">
    <property type="entry name" value="EryCIII-like_C"/>
</dbReference>
<reference evidence="2 3" key="1">
    <citation type="journal article" date="2021" name="Nat. Plants">
        <title>The Taxus genome provides insights into paclitaxel biosynthesis.</title>
        <authorList>
            <person name="Xiong X."/>
            <person name="Gou J."/>
            <person name="Liao Q."/>
            <person name="Li Y."/>
            <person name="Zhou Q."/>
            <person name="Bi G."/>
            <person name="Li C."/>
            <person name="Du R."/>
            <person name="Wang X."/>
            <person name="Sun T."/>
            <person name="Guo L."/>
            <person name="Liang H."/>
            <person name="Lu P."/>
            <person name="Wu Y."/>
            <person name="Zhang Z."/>
            <person name="Ro D.K."/>
            <person name="Shang Y."/>
            <person name="Huang S."/>
            <person name="Yan J."/>
        </authorList>
    </citation>
    <scope>NUCLEOTIDE SEQUENCE [LARGE SCALE GENOMIC DNA]</scope>
    <source>
        <strain evidence="2">Ta-2019</strain>
    </source>
</reference>
<dbReference type="PANTHER" id="PTHR48050">
    <property type="entry name" value="STEROL 3-BETA-GLUCOSYLTRANSFERASE"/>
    <property type="match status" value="1"/>
</dbReference>
<dbReference type="Gene3D" id="3.40.50.2000">
    <property type="entry name" value="Glycogen Phosphorylase B"/>
    <property type="match status" value="2"/>
</dbReference>
<protein>
    <recommendedName>
        <fullName evidence="1">Erythromycin biosynthesis protein CIII-like C-terminal domain-containing protein</fullName>
    </recommendedName>
</protein>
<name>A0AA38GXB3_TAXCH</name>
<evidence type="ECO:0000259" key="1">
    <source>
        <dbReference type="Pfam" id="PF06722"/>
    </source>
</evidence>
<sequence length="357" mass="39578">VCWRDVMHWMWPLFTERWSSWRKDCLHISPCPLTDPVTGLPVSHHWPKSPLLLYGFSKEVVECPDYWPPNVNVCGFWFPPAEWEFPKQKGSENSDKASAEKEIVDPFKLCINPSIIPVGLRHFISETSSNSCKPIFIGLSSIGSMGYIEDPKGMLLSLKKTLEETSYKAILLTAGHPPLDTAIKEFSGEFLGTNKLPDLCVRDCQGTPEIVEDGKLLFKNRLLCYAGSIPYGWLFPKCSIAIHHGGSGSTAAALCAGLPQIICPFTMDQFYWAERMAWLGVSPPALKKKHLIPDNSKDSIMEGANALLDAVHMAMSVGMRARAADLAGKIHSEDGVRNAIDVLTKEVCASVDLWSED</sequence>
<evidence type="ECO:0000313" key="2">
    <source>
        <dbReference type="EMBL" id="KAH9331013.1"/>
    </source>
</evidence>
<dbReference type="Pfam" id="PF06722">
    <property type="entry name" value="EryCIII-like_C"/>
    <property type="match status" value="1"/>
</dbReference>
<gene>
    <name evidence="2" type="ORF">KI387_003121</name>
</gene>
<feature type="domain" description="Erythromycin biosynthesis protein CIII-like C-terminal" evidence="1">
    <location>
        <begin position="226"/>
        <end position="321"/>
    </location>
</feature>
<dbReference type="InterPro" id="IPR050426">
    <property type="entry name" value="Glycosyltransferase_28"/>
</dbReference>
<dbReference type="AlphaFoldDB" id="A0AA38GXB3"/>
<feature type="non-terminal residue" evidence="2">
    <location>
        <position position="357"/>
    </location>
</feature>
<dbReference type="PANTHER" id="PTHR48050:SF11">
    <property type="entry name" value="GLYCOSYLTRANSFERASE"/>
    <property type="match status" value="1"/>
</dbReference>
<proteinExistence type="predicted"/>
<dbReference type="SUPFAM" id="SSF53756">
    <property type="entry name" value="UDP-Glycosyltransferase/glycogen phosphorylase"/>
    <property type="match status" value="1"/>
</dbReference>
<accession>A0AA38GXB3</accession>
<dbReference type="GO" id="GO:0016757">
    <property type="term" value="F:glycosyltransferase activity"/>
    <property type="evidence" value="ECO:0007669"/>
    <property type="project" value="UniProtKB-ARBA"/>
</dbReference>
<dbReference type="Proteomes" id="UP000824469">
    <property type="component" value="Unassembled WGS sequence"/>
</dbReference>
<comment type="caution">
    <text evidence="2">The sequence shown here is derived from an EMBL/GenBank/DDBJ whole genome shotgun (WGS) entry which is preliminary data.</text>
</comment>
<keyword evidence="3" id="KW-1185">Reference proteome</keyword>
<organism evidence="2 3">
    <name type="scientific">Taxus chinensis</name>
    <name type="common">Chinese yew</name>
    <name type="synonym">Taxus wallichiana var. chinensis</name>
    <dbReference type="NCBI Taxonomy" id="29808"/>
    <lineage>
        <taxon>Eukaryota</taxon>
        <taxon>Viridiplantae</taxon>
        <taxon>Streptophyta</taxon>
        <taxon>Embryophyta</taxon>
        <taxon>Tracheophyta</taxon>
        <taxon>Spermatophyta</taxon>
        <taxon>Pinopsida</taxon>
        <taxon>Pinidae</taxon>
        <taxon>Conifers II</taxon>
        <taxon>Cupressales</taxon>
        <taxon>Taxaceae</taxon>
        <taxon>Taxus</taxon>
    </lineage>
</organism>
<dbReference type="EMBL" id="JAHRHJ020000001">
    <property type="protein sequence ID" value="KAH9331013.1"/>
    <property type="molecule type" value="Genomic_DNA"/>
</dbReference>
<evidence type="ECO:0000313" key="3">
    <source>
        <dbReference type="Proteomes" id="UP000824469"/>
    </source>
</evidence>